<evidence type="ECO:0000256" key="5">
    <source>
        <dbReference type="ARBA" id="ARBA00015611"/>
    </source>
</evidence>
<dbReference type="InterPro" id="IPR045357">
    <property type="entry name" value="Aminopeptidase_N-like_N"/>
</dbReference>
<evidence type="ECO:0000256" key="7">
    <source>
        <dbReference type="ARBA" id="ARBA00022670"/>
    </source>
</evidence>
<dbReference type="InterPro" id="IPR014782">
    <property type="entry name" value="Peptidase_M1_dom"/>
</dbReference>
<keyword evidence="9" id="KW-0378">Hydrolase</keyword>
<gene>
    <name evidence="17" type="ORF">ARHIZOSPH14_29650</name>
</gene>
<dbReference type="GO" id="GO:0006508">
    <property type="term" value="P:proteolysis"/>
    <property type="evidence" value="ECO:0007669"/>
    <property type="project" value="UniProtKB-KW"/>
</dbReference>
<name>A0A9W6CUJ0_9MICO</name>
<evidence type="ECO:0000256" key="12">
    <source>
        <dbReference type="ARBA" id="ARBA00029811"/>
    </source>
</evidence>
<dbReference type="PANTHER" id="PTHR11533">
    <property type="entry name" value="PROTEASE M1 ZINC METALLOPROTEASE"/>
    <property type="match status" value="1"/>
</dbReference>
<dbReference type="NCBIfam" id="TIGR02412">
    <property type="entry name" value="pepN_strep_liv"/>
    <property type="match status" value="1"/>
</dbReference>
<dbReference type="SUPFAM" id="SSF63737">
    <property type="entry name" value="Leukotriene A4 hydrolase N-terminal domain"/>
    <property type="match status" value="1"/>
</dbReference>
<keyword evidence="11" id="KW-0482">Metalloprotease</keyword>
<evidence type="ECO:0000256" key="8">
    <source>
        <dbReference type="ARBA" id="ARBA00022723"/>
    </source>
</evidence>
<dbReference type="CDD" id="cd09602">
    <property type="entry name" value="M1_APN"/>
    <property type="match status" value="1"/>
</dbReference>
<comment type="caution">
    <text evidence="17">The sequence shown here is derived from an EMBL/GenBank/DDBJ whole genome shotgun (WGS) entry which is preliminary data.</text>
</comment>
<reference evidence="17" key="1">
    <citation type="submission" date="2022-12" db="EMBL/GenBank/DDBJ databases">
        <title>Reference genome sequencing for broad-spectrum identification of bacterial and archaeal isolates by mass spectrometry.</title>
        <authorList>
            <person name="Sekiguchi Y."/>
            <person name="Tourlousse D.M."/>
        </authorList>
    </citation>
    <scope>NUCLEOTIDE SEQUENCE</scope>
    <source>
        <strain evidence="17">14</strain>
    </source>
</reference>
<dbReference type="Pfam" id="PF17900">
    <property type="entry name" value="Peptidase_M1_N"/>
    <property type="match status" value="1"/>
</dbReference>
<dbReference type="GO" id="GO:0005737">
    <property type="term" value="C:cytoplasm"/>
    <property type="evidence" value="ECO:0007669"/>
    <property type="project" value="TreeGrafter"/>
</dbReference>
<dbReference type="SUPFAM" id="SSF55486">
    <property type="entry name" value="Metalloproteases ('zincins'), catalytic domain"/>
    <property type="match status" value="1"/>
</dbReference>
<evidence type="ECO:0000256" key="13">
    <source>
        <dbReference type="ARBA" id="ARBA00031533"/>
    </source>
</evidence>
<dbReference type="GO" id="GO:0043171">
    <property type="term" value="P:peptide catabolic process"/>
    <property type="evidence" value="ECO:0007669"/>
    <property type="project" value="TreeGrafter"/>
</dbReference>
<dbReference type="PANTHER" id="PTHR11533:SF174">
    <property type="entry name" value="PUROMYCIN-SENSITIVE AMINOPEPTIDASE-RELATED"/>
    <property type="match status" value="1"/>
</dbReference>
<dbReference type="InterPro" id="IPR012778">
    <property type="entry name" value="Pept_M1_aminopeptidase"/>
</dbReference>
<dbReference type="EC" id="3.4.11.2" evidence="4"/>
<dbReference type="GO" id="GO:0016285">
    <property type="term" value="F:alanyl aminopeptidase activity"/>
    <property type="evidence" value="ECO:0007669"/>
    <property type="project" value="UniProtKB-EC"/>
</dbReference>
<dbReference type="GO" id="GO:0016020">
    <property type="term" value="C:membrane"/>
    <property type="evidence" value="ECO:0007669"/>
    <property type="project" value="TreeGrafter"/>
</dbReference>
<evidence type="ECO:0000259" key="15">
    <source>
        <dbReference type="Pfam" id="PF11838"/>
    </source>
</evidence>
<evidence type="ECO:0000256" key="9">
    <source>
        <dbReference type="ARBA" id="ARBA00022801"/>
    </source>
</evidence>
<dbReference type="InterPro" id="IPR027268">
    <property type="entry name" value="Peptidase_M4/M1_CTD_sf"/>
</dbReference>
<evidence type="ECO:0000256" key="11">
    <source>
        <dbReference type="ARBA" id="ARBA00023049"/>
    </source>
</evidence>
<evidence type="ECO:0000313" key="17">
    <source>
        <dbReference type="EMBL" id="GLI28723.1"/>
    </source>
</evidence>
<dbReference type="FunFam" id="2.60.40.1730:FF:000010">
    <property type="entry name" value="Putative aminopeptidase N"/>
    <property type="match status" value="1"/>
</dbReference>
<dbReference type="Gene3D" id="1.10.390.10">
    <property type="entry name" value="Neutral Protease Domain 2"/>
    <property type="match status" value="1"/>
</dbReference>
<keyword evidence="6 17" id="KW-0031">Aminopeptidase</keyword>
<organism evidence="17 18">
    <name type="scientific">Agromyces rhizosphaerae</name>
    <dbReference type="NCBI Taxonomy" id="88374"/>
    <lineage>
        <taxon>Bacteria</taxon>
        <taxon>Bacillati</taxon>
        <taxon>Actinomycetota</taxon>
        <taxon>Actinomycetes</taxon>
        <taxon>Micrococcales</taxon>
        <taxon>Microbacteriaceae</taxon>
        <taxon>Agromyces</taxon>
    </lineage>
</organism>
<dbReference type="GO" id="GO:0042277">
    <property type="term" value="F:peptide binding"/>
    <property type="evidence" value="ECO:0007669"/>
    <property type="project" value="TreeGrafter"/>
</dbReference>
<feature type="domain" description="Aminopeptidase N-like N-terminal" evidence="16">
    <location>
        <begin position="125"/>
        <end position="222"/>
    </location>
</feature>
<keyword evidence="10" id="KW-0862">Zinc</keyword>
<feature type="domain" description="Peptidase M1 membrane alanine aminopeptidase" evidence="14">
    <location>
        <begin position="263"/>
        <end position="476"/>
    </location>
</feature>
<evidence type="ECO:0000256" key="6">
    <source>
        <dbReference type="ARBA" id="ARBA00022438"/>
    </source>
</evidence>
<keyword evidence="8" id="KW-0479">Metal-binding</keyword>
<dbReference type="Proteomes" id="UP001144396">
    <property type="component" value="Unassembled WGS sequence"/>
</dbReference>
<dbReference type="FunFam" id="1.10.390.10:FF:000004">
    <property type="entry name" value="Aminopeptidase N"/>
    <property type="match status" value="1"/>
</dbReference>
<dbReference type="PRINTS" id="PR00756">
    <property type="entry name" value="ALADIPTASE"/>
</dbReference>
<evidence type="ECO:0000256" key="10">
    <source>
        <dbReference type="ARBA" id="ARBA00022833"/>
    </source>
</evidence>
<evidence type="ECO:0000256" key="2">
    <source>
        <dbReference type="ARBA" id="ARBA00001947"/>
    </source>
</evidence>
<evidence type="ECO:0000256" key="1">
    <source>
        <dbReference type="ARBA" id="ARBA00000098"/>
    </source>
</evidence>
<evidence type="ECO:0000259" key="14">
    <source>
        <dbReference type="Pfam" id="PF01433"/>
    </source>
</evidence>
<dbReference type="Gene3D" id="2.60.40.1730">
    <property type="entry name" value="tricorn interacting facor f3 domain"/>
    <property type="match status" value="1"/>
</dbReference>
<protein>
    <recommendedName>
        <fullName evidence="5">Aminopeptidase N</fullName>
        <ecNumber evidence="4">3.4.11.2</ecNumber>
    </recommendedName>
    <alternativeName>
        <fullName evidence="12">Alanine aminopeptidase</fullName>
    </alternativeName>
    <alternativeName>
        <fullName evidence="13">Lysyl aminopeptidase</fullName>
    </alternativeName>
</protein>
<evidence type="ECO:0000256" key="3">
    <source>
        <dbReference type="ARBA" id="ARBA00010136"/>
    </source>
</evidence>
<dbReference type="InterPro" id="IPR042097">
    <property type="entry name" value="Aminopeptidase_N-like_N_sf"/>
</dbReference>
<dbReference type="InterPro" id="IPR001930">
    <property type="entry name" value="Peptidase_M1"/>
</dbReference>
<dbReference type="AlphaFoldDB" id="A0A9W6CUJ0"/>
<dbReference type="GO" id="GO:0005615">
    <property type="term" value="C:extracellular space"/>
    <property type="evidence" value="ECO:0007669"/>
    <property type="project" value="TreeGrafter"/>
</dbReference>
<evidence type="ECO:0000313" key="18">
    <source>
        <dbReference type="Proteomes" id="UP001144396"/>
    </source>
</evidence>
<sequence>MTRFAAAGIRLVDRAAPPRTAPARHTLDPQETSVPGENLTRIEAEERAALVTAHDYDVVLDLTTGPETFRSTTTVRFAASAGASTFIDAITRTVHSVTLNGRELDPATVADGVRIALDDLADENVLVVDADAEYTNTGEGLHRFVDPVDDEVYLYTQFEVPDSRRMFAVFEQPDLKAAFRFTVTAPDHWQVVSNQTTPEPVPADEGTATWAFAPTPRVSSYITALIAGPYSVTRSELTSSDGRTIPLGVFSRASLAEYLDADYVFEKTRQGFAYFEAQFGVAYPFEKYDQLFVPEFNAGAMENAGAVTFTETYVFRSKVTDAIRERRVVTILHELAHMWFGDLVTMKWWNDLWLNESFAEWASTMATAEATEWTEAWTTFAAMEKSWAYRQDQLPSTHPIVAEIRDLEDVQVNFDGITYAKGGSVLKQLVAWVGREAFFAGVGAYFRKHAWGNTTLADLLAELETASGRDLSAWAALWLETAGVNTLRPEIETDASGTITSFAVLQSAADDYPTIRPHRLAIGFYDLADGALVRTHRVELDVDGERTEVAELVGRARPDLVLLNDDDLAYAKVRLDEASLEVAIAHLSSIANPLARSLVWGSAWDATRDAETPARDWIALVLGNIATETESTTLRTTLAQLALAATAYTAPEGRDDLVREVADTLWTLAQGAEAGSDAQFQFVKAFAAMAESSSHLDAVAALLAGDTTLEGLDIDTDLGWELLIALVAGGVAGDAEIDARLAEDDTATGRQSAAHARAALPTLDGKQRAWDSLVVASDAPNTIVRTTALGFQRAADASLLEPFVAQYFDMLERIWNDRSYAIAEKLIVGLYPAPLANEALADATRAWLDAHPDIPALRRLVAENLAGVERALAAQARDGR</sequence>
<proteinExistence type="inferred from homology"/>
<evidence type="ECO:0000256" key="4">
    <source>
        <dbReference type="ARBA" id="ARBA00012564"/>
    </source>
</evidence>
<dbReference type="InterPro" id="IPR024571">
    <property type="entry name" value="ERAP1-like_C_dom"/>
</dbReference>
<dbReference type="InterPro" id="IPR050344">
    <property type="entry name" value="Peptidase_M1_aminopeptidases"/>
</dbReference>
<dbReference type="Pfam" id="PF11838">
    <property type="entry name" value="ERAP1_C"/>
    <property type="match status" value="1"/>
</dbReference>
<dbReference type="EMBL" id="BSDP01000001">
    <property type="protein sequence ID" value="GLI28723.1"/>
    <property type="molecule type" value="Genomic_DNA"/>
</dbReference>
<evidence type="ECO:0000259" key="16">
    <source>
        <dbReference type="Pfam" id="PF17900"/>
    </source>
</evidence>
<dbReference type="Pfam" id="PF01433">
    <property type="entry name" value="Peptidase_M1"/>
    <property type="match status" value="1"/>
</dbReference>
<feature type="domain" description="ERAP1-like C-terminal" evidence="15">
    <location>
        <begin position="560"/>
        <end position="870"/>
    </location>
</feature>
<comment type="catalytic activity">
    <reaction evidence="1">
        <text>Release of an N-terminal amino acid, Xaa-|-Yaa- from a peptide, amide or arylamide. Xaa is preferably Ala, but may be most amino acids including Pro (slow action). When a terminal hydrophobic residue is followed by a prolyl residue, the two may be released as an intact Xaa-Pro dipeptide.</text>
        <dbReference type="EC" id="3.4.11.2"/>
    </reaction>
</comment>
<dbReference type="GO" id="GO:0070006">
    <property type="term" value="F:metalloaminopeptidase activity"/>
    <property type="evidence" value="ECO:0007669"/>
    <property type="project" value="TreeGrafter"/>
</dbReference>
<dbReference type="GO" id="GO:0008270">
    <property type="term" value="F:zinc ion binding"/>
    <property type="evidence" value="ECO:0007669"/>
    <property type="project" value="InterPro"/>
</dbReference>
<accession>A0A9W6CUJ0</accession>
<comment type="similarity">
    <text evidence="3">Belongs to the peptidase M1 family.</text>
</comment>
<comment type="cofactor">
    <cofactor evidence="2">
        <name>Zn(2+)</name>
        <dbReference type="ChEBI" id="CHEBI:29105"/>
    </cofactor>
</comment>
<keyword evidence="7" id="KW-0645">Protease</keyword>
<keyword evidence="18" id="KW-1185">Reference proteome</keyword>